<evidence type="ECO:0000313" key="1">
    <source>
        <dbReference type="EMBL" id="SVA97784.1"/>
    </source>
</evidence>
<organism evidence="1">
    <name type="scientific">marine metagenome</name>
    <dbReference type="NCBI Taxonomy" id="408172"/>
    <lineage>
        <taxon>unclassified sequences</taxon>
        <taxon>metagenomes</taxon>
        <taxon>ecological metagenomes</taxon>
    </lineage>
</organism>
<sequence length="37" mass="3672">MNLVITDSGLGGLSVCAQLMHLLKESAGSGNSANPAD</sequence>
<proteinExistence type="predicted"/>
<gene>
    <name evidence="1" type="ORF">METZ01_LOCUS150638</name>
</gene>
<name>A0A382A8N8_9ZZZZ</name>
<feature type="non-terminal residue" evidence="1">
    <location>
        <position position="37"/>
    </location>
</feature>
<reference evidence="1" key="1">
    <citation type="submission" date="2018-05" db="EMBL/GenBank/DDBJ databases">
        <authorList>
            <person name="Lanie J.A."/>
            <person name="Ng W.-L."/>
            <person name="Kazmierczak K.M."/>
            <person name="Andrzejewski T.M."/>
            <person name="Davidsen T.M."/>
            <person name="Wayne K.J."/>
            <person name="Tettelin H."/>
            <person name="Glass J.I."/>
            <person name="Rusch D."/>
            <person name="Podicherti R."/>
            <person name="Tsui H.-C.T."/>
            <person name="Winkler M.E."/>
        </authorList>
    </citation>
    <scope>NUCLEOTIDE SEQUENCE</scope>
</reference>
<protein>
    <submittedName>
        <fullName evidence="1">Uncharacterized protein</fullName>
    </submittedName>
</protein>
<dbReference type="AlphaFoldDB" id="A0A382A8N8"/>
<dbReference type="EMBL" id="UINC01024344">
    <property type="protein sequence ID" value="SVA97784.1"/>
    <property type="molecule type" value="Genomic_DNA"/>
</dbReference>
<accession>A0A382A8N8</accession>